<reference evidence="8 9" key="1">
    <citation type="submission" date="2016-11" db="EMBL/GenBank/DDBJ databases">
        <authorList>
            <person name="Varghese N."/>
            <person name="Submissions S."/>
        </authorList>
    </citation>
    <scope>NUCLEOTIDE SEQUENCE [LARGE SCALE GENOMIC DNA]</scope>
    <source>
        <strain evidence="8 9">DSM 1</strain>
    </source>
</reference>
<dbReference type="GO" id="GO:0016877">
    <property type="term" value="F:ligase activity, forming carbon-sulfur bonds"/>
    <property type="evidence" value="ECO:0007669"/>
    <property type="project" value="UniProtKB-ARBA"/>
</dbReference>
<accession>A0A8B4BTW2</accession>
<keyword evidence="4" id="KW-0067">ATP-binding</keyword>
<sequence length="197" mass="22186">MTHCNPVFGKRKPGSIGIAIPSTDYKIVDVATGTEELKPGETGELIVKGPQVMKGYWNMPEETAEALRDGWLYTGDIATMDEEGYAYIVDRKKDMIIASGYNVYPRDVEEVLYAHPAVQEAVVIGVPDPYRGETVKAFVVLKEGQKMTEEALIEYASAHLAPYKRPKIIEFRDALPKTNVGKILRRKLRDEERKVRE</sequence>
<dbReference type="Pfam" id="PF00501">
    <property type="entry name" value="AMP-binding"/>
    <property type="match status" value="1"/>
</dbReference>
<feature type="domain" description="AMP-binding enzyme C-terminal" evidence="7">
    <location>
        <begin position="108"/>
        <end position="182"/>
    </location>
</feature>
<name>A0A8B4BTW2_HEYCO</name>
<evidence type="ECO:0000313" key="8">
    <source>
        <dbReference type="EMBL" id="SHE83064.1"/>
    </source>
</evidence>
<evidence type="ECO:0000256" key="3">
    <source>
        <dbReference type="ARBA" id="ARBA00022741"/>
    </source>
</evidence>
<dbReference type="EMBL" id="FQUB01000013">
    <property type="protein sequence ID" value="SHE83064.1"/>
    <property type="molecule type" value="Genomic_DNA"/>
</dbReference>
<dbReference type="PANTHER" id="PTHR43767:SF9">
    <property type="entry name" value="LONG-CHAIN-FATTY-ACID--COA LIGASE"/>
    <property type="match status" value="1"/>
</dbReference>
<evidence type="ECO:0000256" key="2">
    <source>
        <dbReference type="ARBA" id="ARBA00022598"/>
    </source>
</evidence>
<dbReference type="PANTHER" id="PTHR43767">
    <property type="entry name" value="LONG-CHAIN-FATTY-ACID--COA LIGASE"/>
    <property type="match status" value="1"/>
</dbReference>
<keyword evidence="2" id="KW-0436">Ligase</keyword>
<dbReference type="Gene3D" id="3.40.50.980">
    <property type="match status" value="1"/>
</dbReference>
<gene>
    <name evidence="8" type="ORF">SAMN02745208_00946</name>
</gene>
<dbReference type="InterPro" id="IPR025110">
    <property type="entry name" value="AMP-bd_C"/>
</dbReference>
<proteinExistence type="predicted"/>
<evidence type="ECO:0000259" key="6">
    <source>
        <dbReference type="Pfam" id="PF00501"/>
    </source>
</evidence>
<evidence type="ECO:0000313" key="9">
    <source>
        <dbReference type="Proteomes" id="UP000184029"/>
    </source>
</evidence>
<dbReference type="InterPro" id="IPR045851">
    <property type="entry name" value="AMP-bd_C_sf"/>
</dbReference>
<evidence type="ECO:0000256" key="4">
    <source>
        <dbReference type="ARBA" id="ARBA00022840"/>
    </source>
</evidence>
<protein>
    <submittedName>
        <fullName evidence="8">AMP-binding enzyme C-terminal domain-containing protein</fullName>
    </submittedName>
</protein>
<feature type="domain" description="AMP-dependent synthetase/ligase" evidence="6">
    <location>
        <begin position="10"/>
        <end position="57"/>
    </location>
</feature>
<dbReference type="Gene3D" id="3.30.300.30">
    <property type="match status" value="1"/>
</dbReference>
<dbReference type="Proteomes" id="UP000184029">
    <property type="component" value="Unassembled WGS sequence"/>
</dbReference>
<evidence type="ECO:0000256" key="5">
    <source>
        <dbReference type="ARBA" id="ARBA00022842"/>
    </source>
</evidence>
<keyword evidence="5" id="KW-0460">Magnesium</keyword>
<comment type="caution">
    <text evidence="8">The sequence shown here is derived from an EMBL/GenBank/DDBJ whole genome shotgun (WGS) entry which is preliminary data.</text>
</comment>
<dbReference type="FunFam" id="3.30.300.30:FF:000006">
    <property type="entry name" value="Long-chain-fatty-acid--CoA ligase FadD"/>
    <property type="match status" value="1"/>
</dbReference>
<evidence type="ECO:0000259" key="7">
    <source>
        <dbReference type="Pfam" id="PF13193"/>
    </source>
</evidence>
<keyword evidence="3" id="KW-0547">Nucleotide-binding</keyword>
<comment type="cofactor">
    <cofactor evidence="1">
        <name>Mg(2+)</name>
        <dbReference type="ChEBI" id="CHEBI:18420"/>
    </cofactor>
</comment>
<dbReference type="SUPFAM" id="SSF56801">
    <property type="entry name" value="Acetyl-CoA synthetase-like"/>
    <property type="match status" value="1"/>
</dbReference>
<organism evidence="8 9">
    <name type="scientific">Heyndrickxia coagulans DSM 1 = ATCC 7050</name>
    <dbReference type="NCBI Taxonomy" id="1121088"/>
    <lineage>
        <taxon>Bacteria</taxon>
        <taxon>Bacillati</taxon>
        <taxon>Bacillota</taxon>
        <taxon>Bacilli</taxon>
        <taxon>Bacillales</taxon>
        <taxon>Bacillaceae</taxon>
        <taxon>Heyndrickxia</taxon>
    </lineage>
</organism>
<dbReference type="InterPro" id="IPR000873">
    <property type="entry name" value="AMP-dep_synth/lig_dom"/>
</dbReference>
<dbReference type="AlphaFoldDB" id="A0A8B4BTW2"/>
<evidence type="ECO:0000256" key="1">
    <source>
        <dbReference type="ARBA" id="ARBA00001946"/>
    </source>
</evidence>
<dbReference type="InterPro" id="IPR050237">
    <property type="entry name" value="ATP-dep_AMP-bd_enzyme"/>
</dbReference>
<dbReference type="GO" id="GO:0005524">
    <property type="term" value="F:ATP binding"/>
    <property type="evidence" value="ECO:0007669"/>
    <property type="project" value="UniProtKB-KW"/>
</dbReference>
<dbReference type="Pfam" id="PF13193">
    <property type="entry name" value="AMP-binding_C"/>
    <property type="match status" value="1"/>
</dbReference>
<dbReference type="Gene3D" id="2.30.38.10">
    <property type="entry name" value="Luciferase, Domain 3"/>
    <property type="match status" value="1"/>
</dbReference>